<dbReference type="PANTHER" id="PTHR45661">
    <property type="entry name" value="SURFACE ANTIGEN"/>
    <property type="match status" value="1"/>
</dbReference>
<dbReference type="PANTHER" id="PTHR45661:SF3">
    <property type="entry name" value="IG-LIKE DOMAIN-CONTAINING PROTEIN"/>
    <property type="match status" value="1"/>
</dbReference>
<evidence type="ECO:0000313" key="3">
    <source>
        <dbReference type="Proteomes" id="UP001056981"/>
    </source>
</evidence>
<dbReference type="Pfam" id="PF13306">
    <property type="entry name" value="LRR_5"/>
    <property type="match status" value="1"/>
</dbReference>
<reference evidence="2" key="1">
    <citation type="submission" date="2020-04" db="EMBL/GenBank/DDBJ databases">
        <title>Comparative genomics of oral phylogroup-2 Treponema strains.</title>
        <authorList>
            <person name="Zeng H."/>
            <person name="Chan Y.K."/>
            <person name="Watt R.M."/>
        </authorList>
    </citation>
    <scope>NUCLEOTIDE SEQUENCE</scope>
    <source>
        <strain evidence="2">OMZ 905</strain>
    </source>
</reference>
<name>A0A9Q9BLI1_TREDN</name>
<dbReference type="AlphaFoldDB" id="A0A9Q9BLI1"/>
<dbReference type="Proteomes" id="UP001056981">
    <property type="component" value="Chromosome"/>
</dbReference>
<evidence type="ECO:0000256" key="1">
    <source>
        <dbReference type="SAM" id="SignalP"/>
    </source>
</evidence>
<dbReference type="RefSeq" id="WP_253717793.1">
    <property type="nucleotide sequence ID" value="NZ_CP051522.1"/>
</dbReference>
<organism evidence="2 3">
    <name type="scientific">Treponema denticola</name>
    <dbReference type="NCBI Taxonomy" id="158"/>
    <lineage>
        <taxon>Bacteria</taxon>
        <taxon>Pseudomonadati</taxon>
        <taxon>Spirochaetota</taxon>
        <taxon>Spirochaetia</taxon>
        <taxon>Spirochaetales</taxon>
        <taxon>Treponemataceae</taxon>
        <taxon>Treponema</taxon>
    </lineage>
</organism>
<dbReference type="PROSITE" id="PS51257">
    <property type="entry name" value="PROKAR_LIPOPROTEIN"/>
    <property type="match status" value="1"/>
</dbReference>
<keyword evidence="1" id="KW-0732">Signal</keyword>
<evidence type="ECO:0000313" key="2">
    <source>
        <dbReference type="EMBL" id="UTD00810.1"/>
    </source>
</evidence>
<dbReference type="InterPro" id="IPR053139">
    <property type="entry name" value="Surface_bspA-like"/>
</dbReference>
<feature type="chain" id="PRO_5040321195" evidence="1">
    <location>
        <begin position="40"/>
        <end position="597"/>
    </location>
</feature>
<dbReference type="Gene3D" id="3.80.10.10">
    <property type="entry name" value="Ribonuclease Inhibitor"/>
    <property type="match status" value="1"/>
</dbReference>
<dbReference type="EMBL" id="CP051635">
    <property type="protein sequence ID" value="UTD00810.1"/>
    <property type="molecule type" value="Genomic_DNA"/>
</dbReference>
<dbReference type="InterPro" id="IPR026906">
    <property type="entry name" value="LRR_5"/>
</dbReference>
<proteinExistence type="predicted"/>
<gene>
    <name evidence="2" type="ORF">E4N86_08910</name>
</gene>
<protein>
    <submittedName>
        <fullName evidence="2">Leucine-rich repeat domain-containing protein</fullName>
    </submittedName>
</protein>
<accession>A0A9Q9BLI1</accession>
<dbReference type="SUPFAM" id="SSF52058">
    <property type="entry name" value="L domain-like"/>
    <property type="match status" value="1"/>
</dbReference>
<feature type="signal peptide" evidence="1">
    <location>
        <begin position="1"/>
        <end position="39"/>
    </location>
</feature>
<dbReference type="InterPro" id="IPR032675">
    <property type="entry name" value="LRR_dom_sf"/>
</dbReference>
<sequence length="597" mass="63182">MTKFRTHNKKKRGAALVTAALIVLTLGAALVFTACPNNAGGNAGNSGGGTSTPNHAVTFSVDGGNGTLKAEVDGTEINSGDKVEQGKIVEFSAMPYNPTQYTVDSWSINGGSFEAGTGTNGKPIAKVKVVQPVSVTVKFKRKPGPPPMPTYYSVTFGVDGGNGTLTAMVGSTEITSGNFVEQGKTVTFTAQADPNCAVEKWMNNGTVIAGAGINTTYNHTITADANIKVKFKYSGSALTLDTRNFTKEKGQSFTYTLVTSGSGSYTATPETAGIIALDTANLNSHGNITVTCSNAGSTRIKVTDTVNGQTALSGTITVKPAVVIPDYFEEGGIRYHVTDKDEREVGVTAKTDSSNYAAYTGTSLTIPKEVTHGGVTYTVTGIEHPQLWGTTLQNVTVASDNAYLSSQNGVIFNKDKTVLLWYPKGKPGASYTVPSGVTKLEENSFRNIDALTSVTLPNGLKYIARYVFNDCPNLATLNLPSSLEFIGDFSIQDLKVSSMVVPENIKILDSYFLAGCPELTSVVLPSTLTQIKWYSFSGDHKLKTVTCKAATPPTIKASDHVFKNVPLASATLRVPAGSKALYQAAEGWKDFGTIVEY</sequence>